<dbReference type="KEGG" id="chv:CHELV3228_0684"/>
<comment type="caution">
    <text evidence="2">The sequence shown here is derived from an EMBL/GenBank/DDBJ whole genome shotgun (WGS) entry which is preliminary data.</text>
</comment>
<gene>
    <name evidence="2" type="ORF">FDW42_08700</name>
</gene>
<dbReference type="Proteomes" id="UP000306813">
    <property type="component" value="Unassembled WGS sequence"/>
</dbReference>
<evidence type="ECO:0000313" key="3">
    <source>
        <dbReference type="Proteomes" id="UP000306813"/>
    </source>
</evidence>
<dbReference type="RefSeq" id="WP_082199546.1">
    <property type="nucleotide sequence ID" value="NZ_CAUWMG010000047.1"/>
</dbReference>
<organism evidence="2 3">
    <name type="scientific">Campylobacter helveticus</name>
    <dbReference type="NCBI Taxonomy" id="28898"/>
    <lineage>
        <taxon>Bacteria</taxon>
        <taxon>Pseudomonadati</taxon>
        <taxon>Campylobacterota</taxon>
        <taxon>Epsilonproteobacteria</taxon>
        <taxon>Campylobacterales</taxon>
        <taxon>Campylobacteraceae</taxon>
        <taxon>Campylobacter</taxon>
    </lineage>
</organism>
<dbReference type="EMBL" id="VDBS01000068">
    <property type="protein sequence ID" value="TNB55717.1"/>
    <property type="molecule type" value="Genomic_DNA"/>
</dbReference>
<evidence type="ECO:0000313" key="2">
    <source>
        <dbReference type="EMBL" id="TNB55717.1"/>
    </source>
</evidence>
<reference evidence="2 3" key="1">
    <citation type="submission" date="2019-05" db="EMBL/GenBank/DDBJ databases">
        <title>Draft genomes of eight strains of Campylobacter helveticus isolated from cats and a dog in New Zealand.</title>
        <authorList>
            <person name="Bojanic K."/>
            <person name="Midwinter A.C."/>
            <person name="Biggs P.J."/>
            <person name="Acke E."/>
            <person name="Cornelius A.J."/>
            <person name="Marshall J.C."/>
        </authorList>
    </citation>
    <scope>NUCLEOTIDE SEQUENCE [LARGE SCALE GENOMIC DNA]</scope>
    <source>
        <strain evidence="2 3">ACP123b</strain>
    </source>
</reference>
<dbReference type="AlphaFoldDB" id="A0AAX2UH04"/>
<protein>
    <submittedName>
        <fullName evidence="2">Uncharacterized protein</fullName>
    </submittedName>
</protein>
<dbReference type="GeneID" id="52036593"/>
<feature type="region of interest" description="Disordered" evidence="1">
    <location>
        <begin position="1"/>
        <end position="39"/>
    </location>
</feature>
<feature type="compositionally biased region" description="Basic and acidic residues" evidence="1">
    <location>
        <begin position="10"/>
        <end position="25"/>
    </location>
</feature>
<sequence>MAFKQAPKNNDFKKLQEDKFIEQARGETNNEETKPKLKPLNVPLPIETINLLKNYQQTEGKKIETQSYIVNEAILLWLKNKGFIS</sequence>
<evidence type="ECO:0000256" key="1">
    <source>
        <dbReference type="SAM" id="MobiDB-lite"/>
    </source>
</evidence>
<name>A0AAX2UH04_9BACT</name>
<proteinExistence type="predicted"/>
<accession>A0AAX2UH04</accession>